<evidence type="ECO:0000256" key="4">
    <source>
        <dbReference type="ARBA" id="ARBA00022723"/>
    </source>
</evidence>
<protein>
    <recommendedName>
        <fullName evidence="3">Pyruvate decarboxylase</fullName>
    </recommendedName>
</protein>
<feature type="binding site" evidence="9">
    <location>
        <position position="411"/>
    </location>
    <ligand>
        <name>Mg(2+)</name>
        <dbReference type="ChEBI" id="CHEBI:18420"/>
    </ligand>
</feature>
<reference evidence="14" key="1">
    <citation type="submission" date="2023-06" db="EMBL/GenBank/DDBJ databases">
        <title>Genome-scale phylogeny and comparative genomics of the fungal order Sordariales.</title>
        <authorList>
            <consortium name="Lawrence Berkeley National Laboratory"/>
            <person name="Hensen N."/>
            <person name="Bonometti L."/>
            <person name="Westerberg I."/>
            <person name="Brannstrom I.O."/>
            <person name="Guillou S."/>
            <person name="Cros-Aarteil S."/>
            <person name="Calhoun S."/>
            <person name="Haridas S."/>
            <person name="Kuo A."/>
            <person name="Mondo S."/>
            <person name="Pangilinan J."/>
            <person name="Riley R."/>
            <person name="Labutti K."/>
            <person name="Andreopoulos B."/>
            <person name="Lipzen A."/>
            <person name="Chen C."/>
            <person name="Yanf M."/>
            <person name="Daum C."/>
            <person name="Ng V."/>
            <person name="Clum A."/>
            <person name="Steindorff A."/>
            <person name="Ohm R."/>
            <person name="Martin F."/>
            <person name="Silar P."/>
            <person name="Natvig D."/>
            <person name="Lalanne C."/>
            <person name="Gautier V."/>
            <person name="Ament-Velasquez S.L."/>
            <person name="Kruys A."/>
            <person name="Hutchinson M.I."/>
            <person name="Powell A.J."/>
            <person name="Barry K."/>
            <person name="Miller A.N."/>
            <person name="Grigoriev I.V."/>
            <person name="Debuchy R."/>
            <person name="Gladieux P."/>
            <person name="Thoren M.H."/>
            <person name="Johannesson H."/>
        </authorList>
    </citation>
    <scope>NUCLEOTIDE SEQUENCE</scope>
    <source>
        <strain evidence="14">SMH4607-1</strain>
    </source>
</reference>
<comment type="similarity">
    <text evidence="2 10">Belongs to the TPP enzyme family.</text>
</comment>
<dbReference type="GO" id="GO:0000949">
    <property type="term" value="P:aromatic amino acid family catabolic process to alcohol via Ehrlich pathway"/>
    <property type="evidence" value="ECO:0007669"/>
    <property type="project" value="TreeGrafter"/>
</dbReference>
<dbReference type="SUPFAM" id="SSF52518">
    <property type="entry name" value="Thiamin diphosphate-binding fold (THDP-binding)"/>
    <property type="match status" value="2"/>
</dbReference>
<dbReference type="SUPFAM" id="SSF52467">
    <property type="entry name" value="DHS-like NAD/FAD-binding domain"/>
    <property type="match status" value="1"/>
</dbReference>
<dbReference type="Gene3D" id="3.40.50.1220">
    <property type="entry name" value="TPP-binding domain"/>
    <property type="match status" value="2"/>
</dbReference>
<dbReference type="InterPro" id="IPR029035">
    <property type="entry name" value="DHS-like_NAD/FAD-binding_dom"/>
</dbReference>
<evidence type="ECO:0000256" key="1">
    <source>
        <dbReference type="ARBA" id="ARBA00001964"/>
    </source>
</evidence>
<dbReference type="Gene3D" id="3.40.50.970">
    <property type="match status" value="2"/>
</dbReference>
<name>A0AA40E1S2_9PEZI</name>
<dbReference type="PANTHER" id="PTHR43452">
    <property type="entry name" value="PYRUVATE DECARBOXYLASE"/>
    <property type="match status" value="1"/>
</dbReference>
<evidence type="ECO:0000259" key="12">
    <source>
        <dbReference type="Pfam" id="PF02775"/>
    </source>
</evidence>
<evidence type="ECO:0000313" key="14">
    <source>
        <dbReference type="EMBL" id="KAK0724774.1"/>
    </source>
</evidence>
<dbReference type="PANTHER" id="PTHR43452:SF30">
    <property type="entry name" value="PYRUVATE DECARBOXYLASE ISOZYME 1-RELATED"/>
    <property type="match status" value="1"/>
</dbReference>
<feature type="binding site" evidence="9">
    <location>
        <position position="463"/>
    </location>
    <ligand>
        <name>Mg(2+)</name>
        <dbReference type="ChEBI" id="CHEBI:18420"/>
    </ligand>
</feature>
<keyword evidence="4 9" id="KW-0479">Metal-binding</keyword>
<comment type="caution">
    <text evidence="14">The sequence shown here is derived from an EMBL/GenBank/DDBJ whole genome shotgun (WGS) entry which is preliminary data.</text>
</comment>
<evidence type="ECO:0000256" key="8">
    <source>
        <dbReference type="ARBA" id="ARBA00023239"/>
    </source>
</evidence>
<evidence type="ECO:0000259" key="11">
    <source>
        <dbReference type="Pfam" id="PF00205"/>
    </source>
</evidence>
<dbReference type="InterPro" id="IPR047214">
    <property type="entry name" value="TPP_PDC_IPDC"/>
</dbReference>
<dbReference type="CDD" id="cd07038">
    <property type="entry name" value="TPP_PYR_PDC_IPDC_like"/>
    <property type="match status" value="1"/>
</dbReference>
<dbReference type="CDD" id="cd02005">
    <property type="entry name" value="TPP_PDC_IPDC"/>
    <property type="match status" value="1"/>
</dbReference>
<dbReference type="AlphaFoldDB" id="A0AA40E1S2"/>
<keyword evidence="14" id="KW-0670">Pyruvate</keyword>
<evidence type="ECO:0000256" key="7">
    <source>
        <dbReference type="ARBA" id="ARBA00023052"/>
    </source>
</evidence>
<keyword evidence="8" id="KW-0456">Lyase</keyword>
<dbReference type="InterPro" id="IPR012000">
    <property type="entry name" value="Thiamin_PyroP_enz_cen_dom"/>
</dbReference>
<proteinExistence type="inferred from homology"/>
<evidence type="ECO:0000256" key="5">
    <source>
        <dbReference type="ARBA" id="ARBA00022793"/>
    </source>
</evidence>
<gene>
    <name evidence="14" type="ORF">B0H67DRAFT_680288</name>
</gene>
<dbReference type="InterPro" id="IPR012110">
    <property type="entry name" value="PDC/IPDC-like"/>
</dbReference>
<evidence type="ECO:0000256" key="9">
    <source>
        <dbReference type="PIRSR" id="PIRSR036565-2"/>
    </source>
</evidence>
<keyword evidence="6 9" id="KW-0460">Magnesium</keyword>
<dbReference type="GO" id="GO:0000287">
    <property type="term" value="F:magnesium ion binding"/>
    <property type="evidence" value="ECO:0007669"/>
    <property type="project" value="InterPro"/>
</dbReference>
<dbReference type="Pfam" id="PF00205">
    <property type="entry name" value="TPP_enzyme_M"/>
    <property type="match status" value="1"/>
</dbReference>
<evidence type="ECO:0000256" key="6">
    <source>
        <dbReference type="ARBA" id="ARBA00022842"/>
    </source>
</evidence>
<evidence type="ECO:0000259" key="13">
    <source>
        <dbReference type="Pfam" id="PF02776"/>
    </source>
</evidence>
<organism evidence="14 15">
    <name type="scientific">Lasiosphaeris hirsuta</name>
    <dbReference type="NCBI Taxonomy" id="260670"/>
    <lineage>
        <taxon>Eukaryota</taxon>
        <taxon>Fungi</taxon>
        <taxon>Dikarya</taxon>
        <taxon>Ascomycota</taxon>
        <taxon>Pezizomycotina</taxon>
        <taxon>Sordariomycetes</taxon>
        <taxon>Sordariomycetidae</taxon>
        <taxon>Sordariales</taxon>
        <taxon>Lasiosphaeriaceae</taxon>
        <taxon>Lasiosphaeris</taxon>
    </lineage>
</organism>
<dbReference type="EMBL" id="JAUKUA010000002">
    <property type="protein sequence ID" value="KAK0724774.1"/>
    <property type="molecule type" value="Genomic_DNA"/>
</dbReference>
<comment type="cofactor">
    <cofactor evidence="9">
        <name>Mg(2+)</name>
        <dbReference type="ChEBI" id="CHEBI:18420"/>
    </cofactor>
    <text evidence="9">Binds 1 Mg(2+) per subunit.</text>
</comment>
<dbReference type="InterPro" id="IPR047213">
    <property type="entry name" value="TPP_PYR_PDC_IPDC-like"/>
</dbReference>
<sequence>MDIRTHGLNNPTTVAEYLFTRLHQVGIRSVHGLPSDFNLVALDYLPKNMVAYAADSYAQTKGIGALLTTFGVGELSAINGVAGAYSEHIPVVHMVGCPSTISQRNGMLLHHTLGNGDFNAFANMSSQISCYVAKLNKPAEIADQIDHALHECWICSRPIYIMLPTDVVEKMVEGQRLKTPIDLSEPPSDPEREDYVVDVVLKYPHAAKNPVILVDACAVRHQVLNEVNELVEKTKLPVFVTPMGKGADLVLSIGALKSDFNTTGFSYRTSQLNTIDFHSTHCTVHYSEYPGFTMRGVLRKVADRVDRFKLSPMPMAKVQNELTRNCDSSSTIIQACFWTRISEYVKEGDIVVTETGTPSFGIWETKFPTGVTNVTQILWGSIGWSVGAAQGAALGAHDAGKDRRTILLVVDGSFQLTVQEVSTMVRMAWLEDYVVGCSSSTLFLRPNVTRADTFAVSLSTTTGFTIERCIHGMTAEYNDIARWKYTDIPAVFGGTDKQVKRIVIKTKEELEVLFRDKFFNDAEGLQFVELWMPKDDAPRALKLTAEIAARNNTKLE</sequence>
<accession>A0AA40E1S2</accession>
<feature type="domain" description="Thiamine pyrophosphate enzyme TPP-binding" evidence="12">
    <location>
        <begin position="375"/>
        <end position="427"/>
    </location>
</feature>
<keyword evidence="15" id="KW-1185">Reference proteome</keyword>
<evidence type="ECO:0000256" key="10">
    <source>
        <dbReference type="RuleBase" id="RU362132"/>
    </source>
</evidence>
<keyword evidence="5" id="KW-0210">Decarboxylase</keyword>
<dbReference type="GO" id="GO:0005829">
    <property type="term" value="C:cytosol"/>
    <property type="evidence" value="ECO:0007669"/>
    <property type="project" value="TreeGrafter"/>
</dbReference>
<dbReference type="GO" id="GO:0005634">
    <property type="term" value="C:nucleus"/>
    <property type="evidence" value="ECO:0007669"/>
    <property type="project" value="TreeGrafter"/>
</dbReference>
<evidence type="ECO:0000313" key="15">
    <source>
        <dbReference type="Proteomes" id="UP001172102"/>
    </source>
</evidence>
<feature type="domain" description="Thiamine pyrophosphate enzyme N-terminal TPP-binding" evidence="13">
    <location>
        <begin position="13"/>
        <end position="107"/>
    </location>
</feature>
<dbReference type="GO" id="GO:0004737">
    <property type="term" value="F:pyruvate decarboxylase activity"/>
    <property type="evidence" value="ECO:0007669"/>
    <property type="project" value="TreeGrafter"/>
</dbReference>
<keyword evidence="7 10" id="KW-0786">Thiamine pyrophosphate</keyword>
<comment type="cofactor">
    <cofactor evidence="1">
        <name>thiamine diphosphate</name>
        <dbReference type="ChEBI" id="CHEBI:58937"/>
    </cofactor>
</comment>
<dbReference type="Pfam" id="PF02776">
    <property type="entry name" value="TPP_enzyme_N"/>
    <property type="match status" value="1"/>
</dbReference>
<dbReference type="InterPro" id="IPR029061">
    <property type="entry name" value="THDP-binding"/>
</dbReference>
<evidence type="ECO:0000256" key="3">
    <source>
        <dbReference type="ARBA" id="ARBA00014422"/>
    </source>
</evidence>
<dbReference type="Pfam" id="PF02775">
    <property type="entry name" value="TPP_enzyme_C"/>
    <property type="match status" value="1"/>
</dbReference>
<feature type="domain" description="Thiamine pyrophosphate enzyme central" evidence="11">
    <location>
        <begin position="205"/>
        <end position="247"/>
    </location>
</feature>
<dbReference type="InterPro" id="IPR012001">
    <property type="entry name" value="Thiamin_PyroP_enz_TPP-bd_dom"/>
</dbReference>
<dbReference type="Proteomes" id="UP001172102">
    <property type="component" value="Unassembled WGS sequence"/>
</dbReference>
<dbReference type="PIRSF" id="PIRSF036565">
    <property type="entry name" value="Pyruvt_ip_decrb"/>
    <property type="match status" value="1"/>
</dbReference>
<dbReference type="GO" id="GO:0030976">
    <property type="term" value="F:thiamine pyrophosphate binding"/>
    <property type="evidence" value="ECO:0007669"/>
    <property type="project" value="InterPro"/>
</dbReference>
<evidence type="ECO:0000256" key="2">
    <source>
        <dbReference type="ARBA" id="ARBA00007812"/>
    </source>
</evidence>
<dbReference type="InterPro" id="IPR011766">
    <property type="entry name" value="TPP_enzyme_TPP-bd"/>
</dbReference>
<feature type="binding site" evidence="9">
    <location>
        <position position="447"/>
    </location>
    <ligand>
        <name>Mg(2+)</name>
        <dbReference type="ChEBI" id="CHEBI:18420"/>
    </ligand>
</feature>